<accession>A0A2S7TWW9</accession>
<dbReference type="Gene3D" id="3.30.450.20">
    <property type="entry name" value="PAS domain"/>
    <property type="match status" value="2"/>
</dbReference>
<dbReference type="InterPro" id="IPR000014">
    <property type="entry name" value="PAS"/>
</dbReference>
<keyword evidence="3" id="KW-0489">Methyltransferase</keyword>
<keyword evidence="13" id="KW-1185">Reference proteome</keyword>
<dbReference type="Pfam" id="PF00989">
    <property type="entry name" value="PAS"/>
    <property type="match status" value="1"/>
</dbReference>
<feature type="active site" evidence="6">
    <location>
        <position position="70"/>
    </location>
</feature>
<dbReference type="InterPro" id="IPR013767">
    <property type="entry name" value="PAS_fold"/>
</dbReference>
<dbReference type="InterPro" id="IPR036804">
    <property type="entry name" value="CheR_N_sf"/>
</dbReference>
<dbReference type="SMART" id="SM00091">
    <property type="entry name" value="PAS"/>
    <property type="match status" value="2"/>
</dbReference>
<dbReference type="PANTHER" id="PTHR24422">
    <property type="entry name" value="CHEMOTAXIS PROTEIN METHYLTRANSFERASE"/>
    <property type="match status" value="1"/>
</dbReference>
<evidence type="ECO:0000259" key="11">
    <source>
        <dbReference type="PROSITE" id="PS50123"/>
    </source>
</evidence>
<evidence type="ECO:0000256" key="5">
    <source>
        <dbReference type="ARBA" id="ARBA00022691"/>
    </source>
</evidence>
<comment type="caution">
    <text evidence="12">The sequence shown here is derived from an EMBL/GenBank/DDBJ whole genome shotgun (WGS) entry which is preliminary data.</text>
</comment>
<dbReference type="PROSITE" id="PS50123">
    <property type="entry name" value="CHER"/>
    <property type="match status" value="1"/>
</dbReference>
<dbReference type="GO" id="GO:0032259">
    <property type="term" value="P:methylation"/>
    <property type="evidence" value="ECO:0007669"/>
    <property type="project" value="UniProtKB-KW"/>
</dbReference>
<evidence type="ECO:0000256" key="1">
    <source>
        <dbReference type="ARBA" id="ARBA00001541"/>
    </source>
</evidence>
<evidence type="ECO:0000256" key="7">
    <source>
        <dbReference type="SAM" id="Coils"/>
    </source>
</evidence>
<dbReference type="PRINTS" id="PR00996">
    <property type="entry name" value="CHERMTFRASE"/>
</dbReference>
<dbReference type="EMBL" id="MQWA01000001">
    <property type="protein sequence ID" value="PQJ27245.1"/>
    <property type="molecule type" value="Genomic_DNA"/>
</dbReference>
<evidence type="ECO:0000313" key="12">
    <source>
        <dbReference type="EMBL" id="PQJ27245.1"/>
    </source>
</evidence>
<keyword evidence="7" id="KW-0175">Coiled coil</keyword>
<evidence type="ECO:0000313" key="13">
    <source>
        <dbReference type="Proteomes" id="UP000239907"/>
    </source>
</evidence>
<dbReference type="PROSITE" id="PS50112">
    <property type="entry name" value="PAS"/>
    <property type="match status" value="1"/>
</dbReference>
<evidence type="ECO:0000256" key="4">
    <source>
        <dbReference type="ARBA" id="ARBA00022679"/>
    </source>
</evidence>
<dbReference type="SMART" id="SM00138">
    <property type="entry name" value="MeTrc"/>
    <property type="match status" value="1"/>
</dbReference>
<feature type="active site" evidence="6">
    <location>
        <position position="162"/>
    </location>
</feature>
<dbReference type="CDD" id="cd00130">
    <property type="entry name" value="PAS"/>
    <property type="match status" value="1"/>
</dbReference>
<dbReference type="Pfam" id="PF01339">
    <property type="entry name" value="CheB_methylest"/>
    <property type="match status" value="1"/>
</dbReference>
<dbReference type="Gene3D" id="3.40.50.150">
    <property type="entry name" value="Vaccinia Virus protein VP39"/>
    <property type="match status" value="1"/>
</dbReference>
<dbReference type="GO" id="GO:0008984">
    <property type="term" value="F:protein-glutamate methylesterase activity"/>
    <property type="evidence" value="ECO:0007669"/>
    <property type="project" value="InterPro"/>
</dbReference>
<sequence length="1010" mass="112100">MPARPSGAVDTPAPSLADKESGQSDDQPLGDNFPIVGIGASAGGLAAFEDFFAGMPTKIAPGMAFILVQHLAPDHKSLLSDLVQRYTRMDVFEVNDGMVVRPNCVYIIPPGRDMAFLNGSLQLLEPSAPHGQRLPIDFFFRSLAQDLHERAIGIVLSGTGSDGSQGVRAIKGEGGIVMAQKITSCQFDGMPSSALATGLVDFELSPAEMPEKLIAYANHAFSIGTRVDNVEKSTDENVMKKIFILLRTQTGHDFSQYKPNTVYRRIERRMAVHQITLLEYYVKYLQQNPSEVESLFRDLLIGVTSFFRDPEAFQALQDQAIPKLFESKPVGGSIRVWCPGCSTGEEPYSIAILLLEEVEKLKKNYSIQVFATDIDNQAIKTARAGLYPASIAADISPERLARYFTEEQEGRGYRIHKRVRDLLIFSEQNVIKDPPFSKLDLVSCRNLLIYLNAELQKKLIPLFHYALQPAGMLFLGTSEGVGEFGDLFGVTDRKFRVFERKEGSHLIRHLSVDRTHPLHMLQAGQTSVDMSRPLSRQQSLRKVTEQALLQEVTPVAALVDHRGDLLYLHGRAGSFLEPSPGEAGTSNILKMAREGLHTNLSAILRNAVHSKKLVSKLGLRLKTHGHFIMVNLTVRPVTTGPIASTEAPLYLVIMQEAPLPDPPADVPTDEPGSADDIDPRILALQHELRAKDEYLQSTHEELEITNQDLKSSNEEMQSVNEELQSTIEELETSKEELQSVNEELATVNAELQSKVVDLSRLNNDMKNLLDGTGIASIFVDHRLRILRFTPTAIGIMNLIPGDVGRPMGDIVANLIGYDSLEKDTQAVLDSLKPREVEVQTVAGAWFMMRVIPYRSFENMIEGAVVSFIDITEMVQTREALKKANYQLRSAVIVRDASDAISMQDLEGHILAWNPAAEQLYGWSEAEALQMNVYDRIPQELQEDALARLRQLSQSKILKPHKTQRLNKEGMIVEVTIVSTALIDEGGEMYAISTTERARAAVHKQLPRSTP</sequence>
<dbReference type="Gene3D" id="1.10.155.10">
    <property type="entry name" value="Chemotaxis receptor methyltransferase CheR, N-terminal domain"/>
    <property type="match status" value="1"/>
</dbReference>
<dbReference type="NCBIfam" id="TIGR00229">
    <property type="entry name" value="sensory_box"/>
    <property type="match status" value="1"/>
</dbReference>
<organism evidence="12 13">
    <name type="scientific">Rubritalea profundi</name>
    <dbReference type="NCBI Taxonomy" id="1658618"/>
    <lineage>
        <taxon>Bacteria</taxon>
        <taxon>Pseudomonadati</taxon>
        <taxon>Verrucomicrobiota</taxon>
        <taxon>Verrucomicrobiia</taxon>
        <taxon>Verrucomicrobiales</taxon>
        <taxon>Rubritaleaceae</taxon>
        <taxon>Rubritalea</taxon>
    </lineage>
</organism>
<dbReference type="InterPro" id="IPR022641">
    <property type="entry name" value="CheR_N"/>
</dbReference>
<dbReference type="SUPFAM" id="SSF47757">
    <property type="entry name" value="Chemotaxis receptor methyltransferase CheR, N-terminal domain"/>
    <property type="match status" value="1"/>
</dbReference>
<name>A0A2S7TWW9_9BACT</name>
<dbReference type="CDD" id="cd16434">
    <property type="entry name" value="CheB-CheR_fusion"/>
    <property type="match status" value="1"/>
</dbReference>
<dbReference type="OrthoDB" id="9816309at2"/>
<evidence type="ECO:0000256" key="6">
    <source>
        <dbReference type="PROSITE-ProRule" id="PRU00050"/>
    </source>
</evidence>
<dbReference type="GO" id="GO:0006355">
    <property type="term" value="P:regulation of DNA-templated transcription"/>
    <property type="evidence" value="ECO:0007669"/>
    <property type="project" value="InterPro"/>
</dbReference>
<dbReference type="InterPro" id="IPR050903">
    <property type="entry name" value="Bact_Chemotaxis_MeTrfase"/>
</dbReference>
<dbReference type="Proteomes" id="UP000239907">
    <property type="component" value="Unassembled WGS sequence"/>
</dbReference>
<dbReference type="InterPro" id="IPR035965">
    <property type="entry name" value="PAS-like_dom_sf"/>
</dbReference>
<dbReference type="SUPFAM" id="SSF55785">
    <property type="entry name" value="PYP-like sensor domain (PAS domain)"/>
    <property type="match status" value="2"/>
</dbReference>
<evidence type="ECO:0000256" key="3">
    <source>
        <dbReference type="ARBA" id="ARBA00022603"/>
    </source>
</evidence>
<proteinExistence type="predicted"/>
<dbReference type="GO" id="GO:0008983">
    <property type="term" value="F:protein-glutamate O-methyltransferase activity"/>
    <property type="evidence" value="ECO:0007669"/>
    <property type="project" value="UniProtKB-EC"/>
</dbReference>
<feature type="active site" evidence="6">
    <location>
        <position position="41"/>
    </location>
</feature>
<dbReference type="GO" id="GO:0006935">
    <property type="term" value="P:chemotaxis"/>
    <property type="evidence" value="ECO:0007669"/>
    <property type="project" value="UniProtKB-UniRule"/>
</dbReference>
<feature type="domain" description="CheB-type methylesterase" evidence="10">
    <location>
        <begin position="29"/>
        <end position="220"/>
    </location>
</feature>
<dbReference type="SUPFAM" id="SSF53335">
    <property type="entry name" value="S-adenosyl-L-methionine-dependent methyltransferases"/>
    <property type="match status" value="1"/>
</dbReference>
<evidence type="ECO:0000259" key="9">
    <source>
        <dbReference type="PROSITE" id="PS50112"/>
    </source>
</evidence>
<feature type="domain" description="PAS" evidence="9">
    <location>
        <begin position="892"/>
        <end position="955"/>
    </location>
</feature>
<feature type="coiled-coil region" evidence="7">
    <location>
        <begin position="695"/>
        <end position="768"/>
    </location>
</feature>
<feature type="region of interest" description="Disordered" evidence="8">
    <location>
        <begin position="1"/>
        <end position="30"/>
    </location>
</feature>
<protein>
    <recommendedName>
        <fullName evidence="2">protein-glutamate O-methyltransferase</fullName>
        <ecNumber evidence="2">2.1.1.80</ecNumber>
    </recommendedName>
</protein>
<dbReference type="Gene3D" id="3.40.50.180">
    <property type="entry name" value="Methylesterase CheB, C-terminal domain"/>
    <property type="match status" value="1"/>
</dbReference>
<dbReference type="PANTHER" id="PTHR24422:SF27">
    <property type="entry name" value="PROTEIN-GLUTAMATE O-METHYLTRANSFERASE"/>
    <property type="match status" value="1"/>
</dbReference>
<keyword evidence="5" id="KW-0949">S-adenosyl-L-methionine</keyword>
<dbReference type="InterPro" id="IPR035909">
    <property type="entry name" value="CheB_C"/>
</dbReference>
<keyword evidence="4" id="KW-0808">Transferase</keyword>
<feature type="domain" description="CheR-type methyltransferase" evidence="11">
    <location>
        <begin position="245"/>
        <end position="499"/>
    </location>
</feature>
<dbReference type="AlphaFoldDB" id="A0A2S7TWW9"/>
<dbReference type="Pfam" id="PF03705">
    <property type="entry name" value="CheR_N"/>
    <property type="match status" value="1"/>
</dbReference>
<dbReference type="InterPro" id="IPR022642">
    <property type="entry name" value="CheR_C"/>
</dbReference>
<dbReference type="Pfam" id="PF13596">
    <property type="entry name" value="PAS_10"/>
    <property type="match status" value="1"/>
</dbReference>
<dbReference type="InterPro" id="IPR029063">
    <property type="entry name" value="SAM-dependent_MTases_sf"/>
</dbReference>
<evidence type="ECO:0000259" key="10">
    <source>
        <dbReference type="PROSITE" id="PS50122"/>
    </source>
</evidence>
<keyword evidence="6" id="KW-0145">Chemotaxis</keyword>
<dbReference type="GO" id="GO:0005737">
    <property type="term" value="C:cytoplasm"/>
    <property type="evidence" value="ECO:0007669"/>
    <property type="project" value="InterPro"/>
</dbReference>
<dbReference type="SUPFAM" id="SSF52738">
    <property type="entry name" value="Methylesterase CheB, C-terminal domain"/>
    <property type="match status" value="1"/>
</dbReference>
<dbReference type="Pfam" id="PF01739">
    <property type="entry name" value="CheR"/>
    <property type="match status" value="1"/>
</dbReference>
<dbReference type="GO" id="GO:0000156">
    <property type="term" value="F:phosphorelay response regulator activity"/>
    <property type="evidence" value="ECO:0007669"/>
    <property type="project" value="InterPro"/>
</dbReference>
<gene>
    <name evidence="12" type="ORF">BSZ32_01190</name>
</gene>
<dbReference type="EC" id="2.1.1.80" evidence="2"/>
<evidence type="ECO:0000256" key="2">
    <source>
        <dbReference type="ARBA" id="ARBA00012534"/>
    </source>
</evidence>
<dbReference type="InterPro" id="IPR000780">
    <property type="entry name" value="CheR_MeTrfase"/>
</dbReference>
<evidence type="ECO:0000256" key="8">
    <source>
        <dbReference type="SAM" id="MobiDB-lite"/>
    </source>
</evidence>
<dbReference type="InterPro" id="IPR000673">
    <property type="entry name" value="Sig_transdc_resp-reg_Me-estase"/>
</dbReference>
<keyword evidence="6" id="KW-0378">Hydrolase</keyword>
<reference evidence="12 13" key="1">
    <citation type="submission" date="2016-12" db="EMBL/GenBank/DDBJ databases">
        <title>Study of bacterial adaptation to deep sea.</title>
        <authorList>
            <person name="Song J."/>
            <person name="Yoshizawa S."/>
            <person name="Kogure K."/>
        </authorList>
    </citation>
    <scope>NUCLEOTIDE SEQUENCE [LARGE SCALE GENOMIC DNA]</scope>
    <source>
        <strain evidence="12 13">SAORIC-165</strain>
    </source>
</reference>
<comment type="catalytic activity">
    <reaction evidence="1">
        <text>L-glutamyl-[protein] + S-adenosyl-L-methionine = [protein]-L-glutamate 5-O-methyl ester + S-adenosyl-L-homocysteine</text>
        <dbReference type="Rhea" id="RHEA:24452"/>
        <dbReference type="Rhea" id="RHEA-COMP:10208"/>
        <dbReference type="Rhea" id="RHEA-COMP:10311"/>
        <dbReference type="ChEBI" id="CHEBI:29973"/>
        <dbReference type="ChEBI" id="CHEBI:57856"/>
        <dbReference type="ChEBI" id="CHEBI:59789"/>
        <dbReference type="ChEBI" id="CHEBI:82795"/>
        <dbReference type="EC" id="2.1.1.80"/>
    </reaction>
</comment>
<dbReference type="PROSITE" id="PS50122">
    <property type="entry name" value="CHEB"/>
    <property type="match status" value="1"/>
</dbReference>